<dbReference type="PANTHER" id="PTHR30177:SF4">
    <property type="entry name" value="OSMOPROTECTANT IMPORT PERMEASE PROTEIN OSMW"/>
    <property type="match status" value="1"/>
</dbReference>
<evidence type="ECO:0000256" key="4">
    <source>
        <dbReference type="ARBA" id="ARBA00022989"/>
    </source>
</evidence>
<dbReference type="PANTHER" id="PTHR30177">
    <property type="entry name" value="GLYCINE BETAINE/L-PROLINE TRANSPORT SYSTEM PERMEASE PROTEIN PROW"/>
    <property type="match status" value="1"/>
</dbReference>
<keyword evidence="2 6" id="KW-0813">Transport</keyword>
<dbReference type="Proteomes" id="UP000309893">
    <property type="component" value="Unassembled WGS sequence"/>
</dbReference>
<comment type="subcellular location">
    <subcellularLocation>
        <location evidence="6">Cell membrane</location>
        <topology evidence="6">Multi-pass membrane protein</topology>
    </subcellularLocation>
    <subcellularLocation>
        <location evidence="1">Membrane</location>
        <topology evidence="1">Multi-pass membrane protein</topology>
    </subcellularLocation>
</comment>
<dbReference type="InterPro" id="IPR035906">
    <property type="entry name" value="MetI-like_sf"/>
</dbReference>
<evidence type="ECO:0000313" key="9">
    <source>
        <dbReference type="Proteomes" id="UP000309893"/>
    </source>
</evidence>
<dbReference type="PROSITE" id="PS50928">
    <property type="entry name" value="ABC_TM1"/>
    <property type="match status" value="1"/>
</dbReference>
<dbReference type="CDD" id="cd06261">
    <property type="entry name" value="TM_PBP2"/>
    <property type="match status" value="1"/>
</dbReference>
<feature type="domain" description="ABC transmembrane type-1" evidence="7">
    <location>
        <begin position="15"/>
        <end position="197"/>
    </location>
</feature>
<evidence type="ECO:0000256" key="5">
    <source>
        <dbReference type="ARBA" id="ARBA00023136"/>
    </source>
</evidence>
<feature type="transmembrane region" description="Helical" evidence="6">
    <location>
        <begin position="55"/>
        <end position="77"/>
    </location>
</feature>
<feature type="transmembrane region" description="Helical" evidence="6">
    <location>
        <begin position="23"/>
        <end position="43"/>
    </location>
</feature>
<evidence type="ECO:0000256" key="3">
    <source>
        <dbReference type="ARBA" id="ARBA00022692"/>
    </source>
</evidence>
<dbReference type="GO" id="GO:0055085">
    <property type="term" value="P:transmembrane transport"/>
    <property type="evidence" value="ECO:0007669"/>
    <property type="project" value="InterPro"/>
</dbReference>
<dbReference type="EMBL" id="SRYO01000005">
    <property type="protein sequence ID" value="TGY36812.1"/>
    <property type="molecule type" value="Genomic_DNA"/>
</dbReference>
<dbReference type="Gene3D" id="1.10.3720.10">
    <property type="entry name" value="MetI-like"/>
    <property type="match status" value="1"/>
</dbReference>
<gene>
    <name evidence="8" type="ORF">E5344_09380</name>
</gene>
<dbReference type="SUPFAM" id="SSF161098">
    <property type="entry name" value="MetI-like"/>
    <property type="match status" value="1"/>
</dbReference>
<dbReference type="Pfam" id="PF00528">
    <property type="entry name" value="BPD_transp_1"/>
    <property type="match status" value="1"/>
</dbReference>
<sequence>MNWVVNNLDLIGGLTLAHLRQSAIAIVAAFVIALPLGWVAWRYTALRGSVLTTIGLLYTIPSLGLFALLWAVFGIPYLSENNLIIALTVYGVAIMTRSVADGLDAVDAATRDAAIAVGYGPWRRFWTVDLPLAGPVLLAGLRVTATSTIALATVGILIGVENLGYLFTNGLQRRIIPEVLAGVVIVVLIALLFDLLLVLAGRLLMPWVPRRDGSRAERRALRRFAAEGAA</sequence>
<dbReference type="AlphaFoldDB" id="A0A4S2D6S9"/>
<protein>
    <submittedName>
        <fullName evidence="8">ABC transporter permease</fullName>
    </submittedName>
</protein>
<dbReference type="RefSeq" id="WP_112930874.1">
    <property type="nucleotide sequence ID" value="NZ_CP158846.1"/>
</dbReference>
<keyword evidence="4 6" id="KW-1133">Transmembrane helix</keyword>
<accession>A0A4S2D6S9</accession>
<dbReference type="InterPro" id="IPR000515">
    <property type="entry name" value="MetI-like"/>
</dbReference>
<keyword evidence="5 6" id="KW-0472">Membrane</keyword>
<comment type="similarity">
    <text evidence="6">Belongs to the binding-protein-dependent transport system permease family.</text>
</comment>
<evidence type="ECO:0000313" key="8">
    <source>
        <dbReference type="EMBL" id="TGY36812.1"/>
    </source>
</evidence>
<comment type="caution">
    <text evidence="8">The sequence shown here is derived from an EMBL/GenBank/DDBJ whole genome shotgun (WGS) entry which is preliminary data.</text>
</comment>
<feature type="transmembrane region" description="Helical" evidence="6">
    <location>
        <begin position="132"/>
        <end position="159"/>
    </location>
</feature>
<feature type="transmembrane region" description="Helical" evidence="6">
    <location>
        <begin position="179"/>
        <end position="205"/>
    </location>
</feature>
<dbReference type="GO" id="GO:0031460">
    <property type="term" value="P:glycine betaine transport"/>
    <property type="evidence" value="ECO:0007669"/>
    <property type="project" value="TreeGrafter"/>
</dbReference>
<evidence type="ECO:0000256" key="6">
    <source>
        <dbReference type="RuleBase" id="RU363032"/>
    </source>
</evidence>
<dbReference type="GO" id="GO:0005886">
    <property type="term" value="C:plasma membrane"/>
    <property type="evidence" value="ECO:0007669"/>
    <property type="project" value="UniProtKB-SubCell"/>
</dbReference>
<dbReference type="OrthoDB" id="3233284at2"/>
<organism evidence="8 9">
    <name type="scientific">Microbacterium laevaniformans</name>
    <dbReference type="NCBI Taxonomy" id="36807"/>
    <lineage>
        <taxon>Bacteria</taxon>
        <taxon>Bacillati</taxon>
        <taxon>Actinomycetota</taxon>
        <taxon>Actinomycetes</taxon>
        <taxon>Micrococcales</taxon>
        <taxon>Microbacteriaceae</taxon>
        <taxon>Microbacterium</taxon>
    </lineage>
</organism>
<reference evidence="8 9" key="1">
    <citation type="submission" date="2019-04" db="EMBL/GenBank/DDBJ databases">
        <title>Microbes associate with the intestines of laboratory mice.</title>
        <authorList>
            <person name="Navarre W."/>
            <person name="Wong E."/>
            <person name="Huang K."/>
            <person name="Tropini C."/>
            <person name="Ng K."/>
            <person name="Yu B."/>
        </authorList>
    </citation>
    <scope>NUCLEOTIDE SEQUENCE [LARGE SCALE GENOMIC DNA]</scope>
    <source>
        <strain evidence="8 9">NM46_B2-13</strain>
    </source>
</reference>
<name>A0A4S2D6S9_9MICO</name>
<evidence type="ECO:0000256" key="2">
    <source>
        <dbReference type="ARBA" id="ARBA00022448"/>
    </source>
</evidence>
<evidence type="ECO:0000256" key="1">
    <source>
        <dbReference type="ARBA" id="ARBA00004141"/>
    </source>
</evidence>
<keyword evidence="3 6" id="KW-0812">Transmembrane</keyword>
<proteinExistence type="inferred from homology"/>
<evidence type="ECO:0000259" key="7">
    <source>
        <dbReference type="PROSITE" id="PS50928"/>
    </source>
</evidence>
<dbReference type="InterPro" id="IPR051204">
    <property type="entry name" value="ABC_transp_perm/SBD"/>
</dbReference>